<dbReference type="InterPro" id="IPR014558">
    <property type="entry name" value="UCP029720"/>
</dbReference>
<keyword evidence="3" id="KW-1185">Reference proteome</keyword>
<keyword evidence="1" id="KW-0732">Signal</keyword>
<protein>
    <recommendedName>
        <fullName evidence="4">Lipoprotein</fullName>
    </recommendedName>
</protein>
<evidence type="ECO:0000256" key="1">
    <source>
        <dbReference type="SAM" id="SignalP"/>
    </source>
</evidence>
<dbReference type="RefSeq" id="WP_160554366.1">
    <property type="nucleotide sequence ID" value="NZ_CP047650.1"/>
</dbReference>
<dbReference type="PROSITE" id="PS51257">
    <property type="entry name" value="PROKAR_LIPOPROTEIN"/>
    <property type="match status" value="1"/>
</dbReference>
<evidence type="ECO:0000313" key="3">
    <source>
        <dbReference type="Proteomes" id="UP000464787"/>
    </source>
</evidence>
<dbReference type="EMBL" id="CP047650">
    <property type="protein sequence ID" value="QHJ00556.1"/>
    <property type="molecule type" value="Genomic_DNA"/>
</dbReference>
<proteinExistence type="predicted"/>
<dbReference type="GO" id="GO:0043448">
    <property type="term" value="P:alkane catabolic process"/>
    <property type="evidence" value="ECO:0007669"/>
    <property type="project" value="TreeGrafter"/>
</dbReference>
<dbReference type="AlphaFoldDB" id="A0A857JD03"/>
<evidence type="ECO:0000313" key="2">
    <source>
        <dbReference type="EMBL" id="QHJ00556.1"/>
    </source>
</evidence>
<dbReference type="Proteomes" id="UP000464787">
    <property type="component" value="Chromosome"/>
</dbReference>
<dbReference type="KEGG" id="xyk:GT347_22795"/>
<dbReference type="InterPro" id="IPR005297">
    <property type="entry name" value="Lipoprotein_repeat"/>
</dbReference>
<reference evidence="2 3" key="1">
    <citation type="submission" date="2020-01" db="EMBL/GenBank/DDBJ databases">
        <title>Genome sequencing of strain KACC 21265.</title>
        <authorList>
            <person name="Heo J."/>
            <person name="Kim S.-J."/>
            <person name="Kim J.-S."/>
            <person name="Hong S.-B."/>
            <person name="Kwon S.-W."/>
        </authorList>
    </citation>
    <scope>NUCLEOTIDE SEQUENCE [LARGE SCALE GENOMIC DNA]</scope>
    <source>
        <strain evidence="2 3">KACC 21265</strain>
    </source>
</reference>
<feature type="signal peptide" evidence="1">
    <location>
        <begin position="1"/>
        <end position="18"/>
    </location>
</feature>
<feature type="chain" id="PRO_5032861896" description="Lipoprotein" evidence="1">
    <location>
        <begin position="19"/>
        <end position="126"/>
    </location>
</feature>
<dbReference type="PANTHER" id="PTHR39335:SF1">
    <property type="entry name" value="BLL4220 PROTEIN"/>
    <property type="match status" value="1"/>
</dbReference>
<dbReference type="Pfam" id="PF03640">
    <property type="entry name" value="Lipoprotein_15"/>
    <property type="match status" value="2"/>
</dbReference>
<dbReference type="PANTHER" id="PTHR39335">
    <property type="entry name" value="BLL4220 PROTEIN"/>
    <property type="match status" value="1"/>
</dbReference>
<organism evidence="2 3">
    <name type="scientific">Xylophilus rhododendri</name>
    <dbReference type="NCBI Taxonomy" id="2697032"/>
    <lineage>
        <taxon>Bacteria</taxon>
        <taxon>Pseudomonadati</taxon>
        <taxon>Pseudomonadota</taxon>
        <taxon>Betaproteobacteria</taxon>
        <taxon>Burkholderiales</taxon>
        <taxon>Xylophilus</taxon>
    </lineage>
</organism>
<dbReference type="PIRSF" id="PIRSF029720">
    <property type="entry name" value="UCP029720"/>
    <property type="match status" value="1"/>
</dbReference>
<name>A0A857JD03_9BURK</name>
<evidence type="ECO:0008006" key="4">
    <source>
        <dbReference type="Google" id="ProtNLM"/>
    </source>
</evidence>
<gene>
    <name evidence="2" type="ORF">GT347_22795</name>
</gene>
<accession>A0A857JD03</accession>
<sequence length="126" mass="13358">MQKRLAALAASLVLTALAGCASMQPGSGPVKVSNGMLVDAQGMTLYTFDRDAAGKSACNGPCVAMWPPVMAAADAKTMSEFTVVKRDDGAGQWAYKGKPVYRFKDDMAVGDTKGENFRGVWHIARP</sequence>